<evidence type="ECO:0000256" key="1">
    <source>
        <dbReference type="SAM" id="MobiDB-lite"/>
    </source>
</evidence>
<evidence type="ECO:0000313" key="2">
    <source>
        <dbReference type="EnsemblPlants" id="AET5Gv20909400.4"/>
    </source>
</evidence>
<keyword evidence="3" id="KW-1185">Reference proteome</keyword>
<dbReference type="EnsemblPlants" id="AET5Gv20909400.4">
    <property type="protein sequence ID" value="AET5Gv20909400.4"/>
    <property type="gene ID" value="AET5Gv20909400"/>
</dbReference>
<reference evidence="2" key="5">
    <citation type="journal article" date="2021" name="G3 (Bethesda)">
        <title>Aegilops tauschii genome assembly Aet v5.0 features greater sequence contiguity and improved annotation.</title>
        <authorList>
            <person name="Wang L."/>
            <person name="Zhu T."/>
            <person name="Rodriguez J.C."/>
            <person name="Deal K.R."/>
            <person name="Dubcovsky J."/>
            <person name="McGuire P.E."/>
            <person name="Lux T."/>
            <person name="Spannagl M."/>
            <person name="Mayer K.F.X."/>
            <person name="Baldrich P."/>
            <person name="Meyers B.C."/>
            <person name="Huo N."/>
            <person name="Gu Y.Q."/>
            <person name="Zhou H."/>
            <person name="Devos K.M."/>
            <person name="Bennetzen J.L."/>
            <person name="Unver T."/>
            <person name="Budak H."/>
            <person name="Gulick P.J."/>
            <person name="Galiba G."/>
            <person name="Kalapos B."/>
            <person name="Nelson D.R."/>
            <person name="Li P."/>
            <person name="You F.M."/>
            <person name="Luo M.C."/>
            <person name="Dvorak J."/>
        </authorList>
    </citation>
    <scope>NUCLEOTIDE SEQUENCE [LARGE SCALE GENOMIC DNA]</scope>
    <source>
        <strain evidence="2">cv. AL8/78</strain>
    </source>
</reference>
<sequence>MVNLQLQATSTAARDALHEPLQSLILGSPPSVAHVLRWPSPWRRSTSPSASRTACWVSSPGPPSHRNPSLSILSLVSLERSEEEERRETQDTMVPAHERLPHERRLPRVRTRAPHKQQYVGWSFIHGRAHTTPRSPLLHARTLRTP</sequence>
<feature type="region of interest" description="Disordered" evidence="1">
    <location>
        <begin position="42"/>
        <end position="112"/>
    </location>
</feature>
<evidence type="ECO:0000313" key="3">
    <source>
        <dbReference type="Proteomes" id="UP000015105"/>
    </source>
</evidence>
<feature type="compositionally biased region" description="Basic and acidic residues" evidence="1">
    <location>
        <begin position="79"/>
        <end position="106"/>
    </location>
</feature>
<feature type="compositionally biased region" description="Low complexity" evidence="1">
    <location>
        <begin position="69"/>
        <end position="78"/>
    </location>
</feature>
<dbReference type="Proteomes" id="UP000015105">
    <property type="component" value="Chromosome 5D"/>
</dbReference>
<reference evidence="3" key="1">
    <citation type="journal article" date="2014" name="Science">
        <title>Ancient hybridizations among the ancestral genomes of bread wheat.</title>
        <authorList>
            <consortium name="International Wheat Genome Sequencing Consortium,"/>
            <person name="Marcussen T."/>
            <person name="Sandve S.R."/>
            <person name="Heier L."/>
            <person name="Spannagl M."/>
            <person name="Pfeifer M."/>
            <person name="Jakobsen K.S."/>
            <person name="Wulff B.B."/>
            <person name="Steuernagel B."/>
            <person name="Mayer K.F."/>
            <person name="Olsen O.A."/>
        </authorList>
    </citation>
    <scope>NUCLEOTIDE SEQUENCE [LARGE SCALE GENOMIC DNA]</scope>
    <source>
        <strain evidence="3">cv. AL8/78</strain>
    </source>
</reference>
<protein>
    <submittedName>
        <fullName evidence="2">Uncharacterized protein</fullName>
    </submittedName>
</protein>
<feature type="compositionally biased region" description="Low complexity" evidence="1">
    <location>
        <begin position="42"/>
        <end position="54"/>
    </location>
</feature>
<dbReference type="AlphaFoldDB" id="A0A453LTZ0"/>
<proteinExistence type="predicted"/>
<reference evidence="2" key="4">
    <citation type="submission" date="2019-03" db="UniProtKB">
        <authorList>
            <consortium name="EnsemblPlants"/>
        </authorList>
    </citation>
    <scope>IDENTIFICATION</scope>
</reference>
<reference evidence="2" key="3">
    <citation type="journal article" date="2017" name="Nature">
        <title>Genome sequence of the progenitor of the wheat D genome Aegilops tauschii.</title>
        <authorList>
            <person name="Luo M.C."/>
            <person name="Gu Y.Q."/>
            <person name="Puiu D."/>
            <person name="Wang H."/>
            <person name="Twardziok S.O."/>
            <person name="Deal K.R."/>
            <person name="Huo N."/>
            <person name="Zhu T."/>
            <person name="Wang L."/>
            <person name="Wang Y."/>
            <person name="McGuire P.E."/>
            <person name="Liu S."/>
            <person name="Long H."/>
            <person name="Ramasamy R.K."/>
            <person name="Rodriguez J.C."/>
            <person name="Van S.L."/>
            <person name="Yuan L."/>
            <person name="Wang Z."/>
            <person name="Xia Z."/>
            <person name="Xiao L."/>
            <person name="Anderson O.D."/>
            <person name="Ouyang S."/>
            <person name="Liang Y."/>
            <person name="Zimin A.V."/>
            <person name="Pertea G."/>
            <person name="Qi P."/>
            <person name="Bennetzen J.L."/>
            <person name="Dai X."/>
            <person name="Dawson M.W."/>
            <person name="Muller H.G."/>
            <person name="Kugler K."/>
            <person name="Rivarola-Duarte L."/>
            <person name="Spannagl M."/>
            <person name="Mayer K.F.X."/>
            <person name="Lu F.H."/>
            <person name="Bevan M.W."/>
            <person name="Leroy P."/>
            <person name="Li P."/>
            <person name="You F.M."/>
            <person name="Sun Q."/>
            <person name="Liu Z."/>
            <person name="Lyons E."/>
            <person name="Wicker T."/>
            <person name="Salzberg S.L."/>
            <person name="Devos K.M."/>
            <person name="Dvorak J."/>
        </authorList>
    </citation>
    <scope>NUCLEOTIDE SEQUENCE [LARGE SCALE GENOMIC DNA]</scope>
    <source>
        <strain evidence="2">cv. AL8/78</strain>
    </source>
</reference>
<reference evidence="3" key="2">
    <citation type="journal article" date="2017" name="Nat. Plants">
        <title>The Aegilops tauschii genome reveals multiple impacts of transposons.</title>
        <authorList>
            <person name="Zhao G."/>
            <person name="Zou C."/>
            <person name="Li K."/>
            <person name="Wang K."/>
            <person name="Li T."/>
            <person name="Gao L."/>
            <person name="Zhang X."/>
            <person name="Wang H."/>
            <person name="Yang Z."/>
            <person name="Liu X."/>
            <person name="Jiang W."/>
            <person name="Mao L."/>
            <person name="Kong X."/>
            <person name="Jiao Y."/>
            <person name="Jia J."/>
        </authorList>
    </citation>
    <scope>NUCLEOTIDE SEQUENCE [LARGE SCALE GENOMIC DNA]</scope>
    <source>
        <strain evidence="3">cv. AL8/78</strain>
    </source>
</reference>
<accession>A0A453LTZ0</accession>
<dbReference type="Gramene" id="AET5Gv20909400.4">
    <property type="protein sequence ID" value="AET5Gv20909400.4"/>
    <property type="gene ID" value="AET5Gv20909400"/>
</dbReference>
<name>A0A453LTZ0_AEGTS</name>
<organism evidence="2 3">
    <name type="scientific">Aegilops tauschii subsp. strangulata</name>
    <name type="common">Goatgrass</name>
    <dbReference type="NCBI Taxonomy" id="200361"/>
    <lineage>
        <taxon>Eukaryota</taxon>
        <taxon>Viridiplantae</taxon>
        <taxon>Streptophyta</taxon>
        <taxon>Embryophyta</taxon>
        <taxon>Tracheophyta</taxon>
        <taxon>Spermatophyta</taxon>
        <taxon>Magnoliopsida</taxon>
        <taxon>Liliopsida</taxon>
        <taxon>Poales</taxon>
        <taxon>Poaceae</taxon>
        <taxon>BOP clade</taxon>
        <taxon>Pooideae</taxon>
        <taxon>Triticodae</taxon>
        <taxon>Triticeae</taxon>
        <taxon>Triticinae</taxon>
        <taxon>Aegilops</taxon>
    </lineage>
</organism>